<dbReference type="Pfam" id="PF21007">
    <property type="entry name" value="FBF1"/>
    <property type="match status" value="1"/>
</dbReference>
<dbReference type="GO" id="GO:0097539">
    <property type="term" value="C:ciliary transition fiber"/>
    <property type="evidence" value="ECO:0007669"/>
    <property type="project" value="InterPro"/>
</dbReference>
<dbReference type="GO" id="GO:0005814">
    <property type="term" value="C:centriole"/>
    <property type="evidence" value="ECO:0007669"/>
    <property type="project" value="TreeGrafter"/>
</dbReference>
<dbReference type="InterPro" id="IPR033561">
    <property type="entry name" value="FBF1"/>
</dbReference>
<comment type="caution">
    <text evidence="3">The sequence shown here is derived from an EMBL/GenBank/DDBJ whole genome shotgun (WGS) entry which is preliminary data.</text>
</comment>
<dbReference type="EMBL" id="CATQJA010002635">
    <property type="protein sequence ID" value="CAJ0575060.1"/>
    <property type="molecule type" value="Genomic_DNA"/>
</dbReference>
<proteinExistence type="predicted"/>
<dbReference type="PANTHER" id="PTHR33689:SF1">
    <property type="entry name" value="FAS-BINDING FACTOR 1"/>
    <property type="match status" value="1"/>
</dbReference>
<evidence type="ECO:0000256" key="1">
    <source>
        <dbReference type="SAM" id="MobiDB-lite"/>
    </source>
</evidence>
<dbReference type="GO" id="GO:0090162">
    <property type="term" value="P:establishment of epithelial cell polarity"/>
    <property type="evidence" value="ECO:0007669"/>
    <property type="project" value="InterPro"/>
</dbReference>
<evidence type="ECO:0000259" key="2">
    <source>
        <dbReference type="Pfam" id="PF21007"/>
    </source>
</evidence>
<accession>A0AA36CTI7</accession>
<feature type="domain" description="Fas-binding factor 1 C-terminal" evidence="2">
    <location>
        <begin position="118"/>
        <end position="430"/>
    </location>
</feature>
<feature type="compositionally biased region" description="Basic and acidic residues" evidence="1">
    <location>
        <begin position="120"/>
        <end position="137"/>
    </location>
</feature>
<gene>
    <name evidence="3" type="ORF">MSPICULIGERA_LOCUS13377</name>
</gene>
<evidence type="ECO:0000313" key="3">
    <source>
        <dbReference type="EMBL" id="CAJ0575060.1"/>
    </source>
</evidence>
<dbReference type="Proteomes" id="UP001177023">
    <property type="component" value="Unassembled WGS sequence"/>
</dbReference>
<feature type="compositionally biased region" description="Low complexity" evidence="1">
    <location>
        <begin position="66"/>
        <end position="78"/>
    </location>
</feature>
<dbReference type="InterPro" id="IPR049390">
    <property type="entry name" value="FBF1_C"/>
</dbReference>
<sequence>MSDDPLDLLGGMDDLDAALFGKKSEPRPKPSLGNLDSIFGDSRPSRSNLDSLFGEPLPKPSVAESRAPAATQPAATTRPRARGSDLFGTSSSQPDPGPSAPPPQPSVQPQPDAESVYRVQRLEKEVERLNREIEDLGRRKKRDEEDLEKEWRDRLSSKEKSWLEEKEELIKGYQKQLTRLTEQSETDQERLRENYSRQMEALQTTGSRSRDLVDVVDKVDRLSEQIGAIVQSVGGSEEKMHSDLEMTLKLREGQLEMREHNLKTDLERFQTDKESVTLLNIKLKDLVQAQEHDIQREKWKIRDEWNRLGAERKVFKEDQKFVLDSIEKQKRTLEAAKESFLKEQHDLLIRVSNEKEGLDRELQQFHVKRTADVRRLKEEATQLQQRIQNVQLAEEHAESLRQHYETKYKQLCELEVSLMEECIELENLRNRTTASDAAGPAPTHQGLVMAINRVEKRSPFPSSFPMPDVPISEDIKDRSASVRAVLQKHADFLEKYSGQRVAAVAPRNASSEEWAETG</sequence>
<dbReference type="PANTHER" id="PTHR33689">
    <property type="entry name" value="FAS-BINDING FACTOR 1"/>
    <property type="match status" value="1"/>
</dbReference>
<dbReference type="GO" id="GO:0036064">
    <property type="term" value="C:ciliary basal body"/>
    <property type="evidence" value="ECO:0007669"/>
    <property type="project" value="TreeGrafter"/>
</dbReference>
<dbReference type="GO" id="GO:0060271">
    <property type="term" value="P:cilium assembly"/>
    <property type="evidence" value="ECO:0007669"/>
    <property type="project" value="InterPro"/>
</dbReference>
<feature type="region of interest" description="Disordered" evidence="1">
    <location>
        <begin position="19"/>
        <end position="158"/>
    </location>
</feature>
<name>A0AA36CTI7_9BILA</name>
<feature type="non-terminal residue" evidence="3">
    <location>
        <position position="1"/>
    </location>
</feature>
<dbReference type="AlphaFoldDB" id="A0AA36CTI7"/>
<protein>
    <recommendedName>
        <fullName evidence="2">Fas-binding factor 1 C-terminal domain-containing protein</fullName>
    </recommendedName>
</protein>
<feature type="compositionally biased region" description="Pro residues" evidence="1">
    <location>
        <begin position="95"/>
        <end position="108"/>
    </location>
</feature>
<reference evidence="3" key="1">
    <citation type="submission" date="2023-06" db="EMBL/GenBank/DDBJ databases">
        <authorList>
            <person name="Delattre M."/>
        </authorList>
    </citation>
    <scope>NUCLEOTIDE SEQUENCE</scope>
    <source>
        <strain evidence="3">AF72</strain>
    </source>
</reference>
<keyword evidence="4" id="KW-1185">Reference proteome</keyword>
<feature type="compositionally biased region" description="Basic and acidic residues" evidence="1">
    <location>
        <begin position="149"/>
        <end position="158"/>
    </location>
</feature>
<organism evidence="3 4">
    <name type="scientific">Mesorhabditis spiculigera</name>
    <dbReference type="NCBI Taxonomy" id="96644"/>
    <lineage>
        <taxon>Eukaryota</taxon>
        <taxon>Metazoa</taxon>
        <taxon>Ecdysozoa</taxon>
        <taxon>Nematoda</taxon>
        <taxon>Chromadorea</taxon>
        <taxon>Rhabditida</taxon>
        <taxon>Rhabditina</taxon>
        <taxon>Rhabditomorpha</taxon>
        <taxon>Rhabditoidea</taxon>
        <taxon>Rhabditidae</taxon>
        <taxon>Mesorhabditinae</taxon>
        <taxon>Mesorhabditis</taxon>
    </lineage>
</organism>
<evidence type="ECO:0000313" key="4">
    <source>
        <dbReference type="Proteomes" id="UP001177023"/>
    </source>
</evidence>